<evidence type="ECO:0000256" key="2">
    <source>
        <dbReference type="ARBA" id="ARBA00009665"/>
    </source>
</evidence>
<feature type="transmembrane region" description="Helical" evidence="6">
    <location>
        <begin position="434"/>
        <end position="451"/>
    </location>
</feature>
<dbReference type="GO" id="GO:0005794">
    <property type="term" value="C:Golgi apparatus"/>
    <property type="evidence" value="ECO:0007669"/>
    <property type="project" value="TreeGrafter"/>
</dbReference>
<dbReference type="Pfam" id="PF03105">
    <property type="entry name" value="SPX"/>
    <property type="match status" value="2"/>
</dbReference>
<feature type="domain" description="SPX" evidence="8">
    <location>
        <begin position="612"/>
        <end position="784"/>
    </location>
</feature>
<evidence type="ECO:0000256" key="6">
    <source>
        <dbReference type="SAM" id="Phobius"/>
    </source>
</evidence>
<dbReference type="Pfam" id="PF03124">
    <property type="entry name" value="EXS"/>
    <property type="match status" value="2"/>
</dbReference>
<evidence type="ECO:0000256" key="1">
    <source>
        <dbReference type="ARBA" id="ARBA00004141"/>
    </source>
</evidence>
<dbReference type="EMBL" id="OUUW01000010">
    <property type="protein sequence ID" value="SPP85948.1"/>
    <property type="molecule type" value="Genomic_DNA"/>
</dbReference>
<evidence type="ECO:0000256" key="5">
    <source>
        <dbReference type="ARBA" id="ARBA00023136"/>
    </source>
</evidence>
<name>A0A3B0KQ12_DROGU</name>
<dbReference type="Proteomes" id="UP000268350">
    <property type="component" value="Unassembled WGS sequence"/>
</dbReference>
<feature type="transmembrane region" description="Helical" evidence="6">
    <location>
        <begin position="984"/>
        <end position="1002"/>
    </location>
</feature>
<dbReference type="GO" id="GO:0005886">
    <property type="term" value="C:plasma membrane"/>
    <property type="evidence" value="ECO:0007669"/>
    <property type="project" value="TreeGrafter"/>
</dbReference>
<dbReference type="GO" id="GO:0006817">
    <property type="term" value="P:phosphate ion transport"/>
    <property type="evidence" value="ECO:0007669"/>
    <property type="project" value="TreeGrafter"/>
</dbReference>
<comment type="similarity">
    <text evidence="2">Belongs to the SYG1 (TC 2.A.94) family.</text>
</comment>
<dbReference type="InterPro" id="IPR004331">
    <property type="entry name" value="SPX_dom"/>
</dbReference>
<protein>
    <submittedName>
        <fullName evidence="9">Blast:Xenotropic and polytropic retrovirus receptor 1 homolog</fullName>
    </submittedName>
</protein>
<accession>A0A3B0KQ12</accession>
<sequence>MKFGKTFESLLTTEWRQQYMNYALELYYKDFETVFFSTCLEELNRVNEFFQQKVSESRRKLATLKYQFLVSDRHRDPLGHAKSKMHLEDEEHRKPLSQRKLRLASSEFYLSLIMLQNYQTLNHTAFRKICKKYDKYIKSNAGMYWFKGHALNAEYAKPTELVTMLKAVEDLYTAYLTNGDRSKAMAKLRVPPLGEKTSPTRVFLSGLFLGLFIVGTVMSVISWFTLDLKPDFKFMFVSLLRGPLMLIVYGIYLSLNVGIWQKVGINHVLIFELEHRNHMGFLGGLEIASFCGYLLTIVVLAYLYSDEFGIKEYYILPLIYITVIAVMILNPIRLLNYPFRIWLMKLCGRVMAAPFFYVGFADFWMGDQMTSMVQCFVDHYYLFRFYIRYYNKEENSYGFEPDYGVALIRCLPAWFRFAQCLRRYRDSGSKSKQYLMNAVKYSLSILVVIFSTIQMETNSNYNYMFENPWTWLYLFTALLTSVYCLFWDLVKDFGLFKIWKWENLFLRENLVYPKWFYYFAIVENSLLRFVWILEIVFIYFDVLNIYNCKSLIIFCEITRRFVWNLLRLENEHLNNCGKFRATRDIFLTTLNPTEELLLERMMDESDQRSSGRPSSQTLERLLVNEWREQYVNYELLKEKIKMGVDEAPDSHDYPLILIHEYYEEVKYEFFTACATEMVKVQLFFKEKLAASHRKQESFKATLVESREVGGAAGSGIRQFHMRYPTMFPQQQPQTIRQLRNAYSEFYLSLILLQNYQTLNQTAFRKICKKYDKNFSSSEGQMWYKTVVERSPFTYKKDLKNIIEEVEELFTQYLTQGDRSKAMTRLRVPPLGQPQNPFRVFFAGLFLGLFLVAALLAGISYIFLDLDDTFRVLFVHLYRGPFLLICYYFLVGANLFIWQRAGINYVLIFELNPRHYLTSTAVLQIASTLAYGWMLCALAFLHHDMLQVEKPFYFPLIFLGVVIAVVLNPFPILEYSARMWLLSRLIRILAGPFLYVTFADFWLSEQITSLTLCLVDHYMLCRFVIRYYGEVGNPFEFEPDYGVAILRVLPAWLRMCQCFRRYMEGTSKSYWYGLNALKYSLSIVTVVFSTIQMETNAKYQSLFHNPWTYGYILSALCCTIYQSFWDLRNDFGLFHAQHNCLREKLIYRKSLYYFIIIAELLLRSFWLLELFLVIETYRH</sequence>
<dbReference type="PROSITE" id="PS51382">
    <property type="entry name" value="SPX"/>
    <property type="match status" value="2"/>
</dbReference>
<comment type="subcellular location">
    <subcellularLocation>
        <location evidence="1">Membrane</location>
        <topology evidence="1">Multi-pass membrane protein</topology>
    </subcellularLocation>
</comment>
<feature type="transmembrane region" description="Helical" evidence="6">
    <location>
        <begin position="281"/>
        <end position="302"/>
    </location>
</feature>
<feature type="transmembrane region" description="Helical" evidence="6">
    <location>
        <begin position="1069"/>
        <end position="1087"/>
    </location>
</feature>
<evidence type="ECO:0000313" key="9">
    <source>
        <dbReference type="EMBL" id="SPP85948.1"/>
    </source>
</evidence>
<feature type="transmembrane region" description="Helical" evidence="6">
    <location>
        <begin position="1107"/>
        <end position="1124"/>
    </location>
</feature>
<dbReference type="OMA" id="NTNHNVR"/>
<keyword evidence="4 6" id="KW-1133">Transmembrane helix</keyword>
<evidence type="ECO:0000256" key="3">
    <source>
        <dbReference type="ARBA" id="ARBA00022692"/>
    </source>
</evidence>
<proteinExistence type="inferred from homology"/>
<evidence type="ECO:0000313" key="10">
    <source>
        <dbReference type="Proteomes" id="UP000268350"/>
    </source>
</evidence>
<feature type="transmembrane region" description="Helical" evidence="6">
    <location>
        <begin position="839"/>
        <end position="863"/>
    </location>
</feature>
<dbReference type="OrthoDB" id="9970435at2759"/>
<feature type="transmembrane region" description="Helical" evidence="6">
    <location>
        <begin position="471"/>
        <end position="490"/>
    </location>
</feature>
<keyword evidence="10" id="KW-1185">Reference proteome</keyword>
<keyword evidence="5 6" id="KW-0472">Membrane</keyword>
<dbReference type="InterPro" id="IPR004342">
    <property type="entry name" value="EXS_C"/>
</dbReference>
<dbReference type="PANTHER" id="PTHR10783">
    <property type="entry name" value="XENOTROPIC AND POLYTROPIC RETROVIRUS RECEPTOR 1-RELATED"/>
    <property type="match status" value="1"/>
</dbReference>
<evidence type="ECO:0000259" key="7">
    <source>
        <dbReference type="PROSITE" id="PS51380"/>
    </source>
</evidence>
<feature type="domain" description="EXS" evidence="7">
    <location>
        <begin position="396"/>
        <end position="599"/>
    </location>
</feature>
<dbReference type="PANTHER" id="PTHR10783:SF127">
    <property type="entry name" value="LD30826P-RELATED"/>
    <property type="match status" value="1"/>
</dbReference>
<dbReference type="PROSITE" id="PS51380">
    <property type="entry name" value="EXS"/>
    <property type="match status" value="2"/>
</dbReference>
<dbReference type="GO" id="GO:0016036">
    <property type="term" value="P:cellular response to phosphate starvation"/>
    <property type="evidence" value="ECO:0007669"/>
    <property type="project" value="TreeGrafter"/>
</dbReference>
<keyword evidence="3 6" id="KW-0812">Transmembrane</keyword>
<feature type="transmembrane region" description="Helical" evidence="6">
    <location>
        <begin position="202"/>
        <end position="226"/>
    </location>
</feature>
<dbReference type="CDD" id="cd14477">
    <property type="entry name" value="SPX_XPR1_like"/>
    <property type="match status" value="2"/>
</dbReference>
<feature type="domain" description="EXS" evidence="7">
    <location>
        <begin position="1033"/>
        <end position="1178"/>
    </location>
</feature>
<feature type="transmembrane region" description="Helical" evidence="6">
    <location>
        <begin position="875"/>
        <end position="896"/>
    </location>
</feature>
<feature type="transmembrane region" description="Helical" evidence="6">
    <location>
        <begin position="1150"/>
        <end position="1173"/>
    </location>
</feature>
<gene>
    <name evidence="9" type="ORF">DGUA_6G004534</name>
</gene>
<feature type="transmembrane region" description="Helical" evidence="6">
    <location>
        <begin position="916"/>
        <end position="940"/>
    </location>
</feature>
<evidence type="ECO:0000256" key="4">
    <source>
        <dbReference type="ARBA" id="ARBA00022989"/>
    </source>
</evidence>
<reference evidence="10" key="1">
    <citation type="submission" date="2018-01" db="EMBL/GenBank/DDBJ databases">
        <authorList>
            <person name="Alioto T."/>
            <person name="Alioto T."/>
        </authorList>
    </citation>
    <scope>NUCLEOTIDE SEQUENCE [LARGE SCALE GENOMIC DNA]</scope>
</reference>
<feature type="domain" description="SPX" evidence="8">
    <location>
        <begin position="1"/>
        <end position="147"/>
    </location>
</feature>
<feature type="transmembrane region" description="Helical" evidence="6">
    <location>
        <begin position="238"/>
        <end position="260"/>
    </location>
</feature>
<organism evidence="9 10">
    <name type="scientific">Drosophila guanche</name>
    <name type="common">Fruit fly</name>
    <dbReference type="NCBI Taxonomy" id="7266"/>
    <lineage>
        <taxon>Eukaryota</taxon>
        <taxon>Metazoa</taxon>
        <taxon>Ecdysozoa</taxon>
        <taxon>Arthropoda</taxon>
        <taxon>Hexapoda</taxon>
        <taxon>Insecta</taxon>
        <taxon>Pterygota</taxon>
        <taxon>Neoptera</taxon>
        <taxon>Endopterygota</taxon>
        <taxon>Diptera</taxon>
        <taxon>Brachycera</taxon>
        <taxon>Muscomorpha</taxon>
        <taxon>Ephydroidea</taxon>
        <taxon>Drosophilidae</taxon>
        <taxon>Drosophila</taxon>
        <taxon>Sophophora</taxon>
    </lineage>
</organism>
<keyword evidence="9" id="KW-0675">Receptor</keyword>
<feature type="transmembrane region" description="Helical" evidence="6">
    <location>
        <begin position="314"/>
        <end position="334"/>
    </location>
</feature>
<dbReference type="GO" id="GO:0000822">
    <property type="term" value="F:inositol hexakisphosphate binding"/>
    <property type="evidence" value="ECO:0007669"/>
    <property type="project" value="TreeGrafter"/>
</dbReference>
<dbReference type="AlphaFoldDB" id="A0A3B0KQ12"/>
<feature type="transmembrane region" description="Helical" evidence="6">
    <location>
        <begin position="952"/>
        <end position="972"/>
    </location>
</feature>
<evidence type="ECO:0000259" key="8">
    <source>
        <dbReference type="PROSITE" id="PS51382"/>
    </source>
</evidence>